<dbReference type="KEGG" id="jre:108982460"/>
<feature type="region of interest" description="Disordered" evidence="1">
    <location>
        <begin position="117"/>
        <end position="147"/>
    </location>
</feature>
<evidence type="ECO:0000313" key="3">
    <source>
        <dbReference type="Proteomes" id="UP000235220"/>
    </source>
</evidence>
<reference evidence="4" key="1">
    <citation type="submission" date="2025-08" db="UniProtKB">
        <authorList>
            <consortium name="RefSeq"/>
        </authorList>
    </citation>
    <scope>IDENTIFICATION</scope>
    <source>
        <tissue evidence="4">Leaves</tissue>
    </source>
</reference>
<keyword evidence="3" id="KW-1185">Reference proteome</keyword>
<feature type="transmembrane region" description="Helical" evidence="2">
    <location>
        <begin position="184"/>
        <end position="212"/>
    </location>
</feature>
<keyword evidence="2" id="KW-0812">Transmembrane</keyword>
<dbReference type="PANTHER" id="PTHR34379:SF15">
    <property type="entry name" value="PROTEIN, PUTATIVE-RELATED"/>
    <property type="match status" value="1"/>
</dbReference>
<keyword evidence="2" id="KW-1133">Transmembrane helix</keyword>
<dbReference type="OrthoDB" id="771184at2759"/>
<organism evidence="3 4">
    <name type="scientific">Juglans regia</name>
    <name type="common">English walnut</name>
    <dbReference type="NCBI Taxonomy" id="51240"/>
    <lineage>
        <taxon>Eukaryota</taxon>
        <taxon>Viridiplantae</taxon>
        <taxon>Streptophyta</taxon>
        <taxon>Embryophyta</taxon>
        <taxon>Tracheophyta</taxon>
        <taxon>Spermatophyta</taxon>
        <taxon>Magnoliopsida</taxon>
        <taxon>eudicotyledons</taxon>
        <taxon>Gunneridae</taxon>
        <taxon>Pentapetalae</taxon>
        <taxon>rosids</taxon>
        <taxon>fabids</taxon>
        <taxon>Fagales</taxon>
        <taxon>Juglandaceae</taxon>
        <taxon>Juglans</taxon>
    </lineage>
</organism>
<dbReference type="AlphaFoldDB" id="A0A2I4DQG2"/>
<keyword evidence="2" id="KW-0472">Membrane</keyword>
<protein>
    <submittedName>
        <fullName evidence="4">Uncharacterized protein LOC108982460</fullName>
    </submittedName>
</protein>
<dbReference type="Proteomes" id="UP000235220">
    <property type="component" value="Chromosome 10"/>
</dbReference>
<feature type="compositionally biased region" description="Low complexity" evidence="1">
    <location>
        <begin position="119"/>
        <end position="139"/>
    </location>
</feature>
<gene>
    <name evidence="4" type="primary">LOC108982460</name>
</gene>
<proteinExistence type="predicted"/>
<evidence type="ECO:0000256" key="2">
    <source>
        <dbReference type="SAM" id="Phobius"/>
    </source>
</evidence>
<dbReference type="InterPro" id="IPR040411">
    <property type="entry name" value="At5g23160-like"/>
</dbReference>
<evidence type="ECO:0000256" key="1">
    <source>
        <dbReference type="SAM" id="MobiDB-lite"/>
    </source>
</evidence>
<dbReference type="GeneID" id="108982460"/>
<name>A0A2I4DQG2_JUGRE</name>
<sequence length="256" mass="29446">MKINVSRNRFLLCFRPVVDMEVVLESKDIVDRSACKEKTIKEMLTPKRTFSRVLLSVICEAILAKRARDRKVDRQESCQSIYPSHKSSYSESCHDFSYERSVNQVSMDAGIDQEVRTNSGLSHSRSSCGSSTSCSGSISEENKSPRSLTDITKQVDCCNYPDIVEKPKEEVDNMGNCSSFESGIYMLAISLVITILWGKFFAIFFTLIWLYFMSGRHFGYGRQENVIKLAETESREYRKKVIIEGLLERKHHHRRH</sequence>
<dbReference type="RefSeq" id="XP_018809387.1">
    <property type="nucleotide sequence ID" value="XM_018953842.2"/>
</dbReference>
<evidence type="ECO:0000313" key="4">
    <source>
        <dbReference type="RefSeq" id="XP_018809387.1"/>
    </source>
</evidence>
<dbReference type="Gramene" id="Jr10_14760_p1">
    <property type="protein sequence ID" value="cds.Jr10_14760_p1"/>
    <property type="gene ID" value="Jr10_14760"/>
</dbReference>
<dbReference type="PANTHER" id="PTHR34379">
    <property type="entry name" value="OS07G0553800 PROTEIN"/>
    <property type="match status" value="1"/>
</dbReference>
<accession>A0A2I4DQG2</accession>